<proteinExistence type="predicted"/>
<evidence type="ECO:0000313" key="1">
    <source>
        <dbReference type="EMBL" id="RUO26528.1"/>
    </source>
</evidence>
<accession>A0A432WA97</accession>
<sequence>MVENIAVAMEAKDTEFLSDVLDPETVWNDGIASLTSAEQILSQVSSRSGPDTVTIDHAMSHGKVGAVNGISINGEIEQRFCYVIEFTSTKCNRVRRLESYRG</sequence>
<organism evidence="1 2">
    <name type="scientific">Aliidiomarina minuta</name>
    <dbReference type="NCBI Taxonomy" id="880057"/>
    <lineage>
        <taxon>Bacteria</taxon>
        <taxon>Pseudomonadati</taxon>
        <taxon>Pseudomonadota</taxon>
        <taxon>Gammaproteobacteria</taxon>
        <taxon>Alteromonadales</taxon>
        <taxon>Idiomarinaceae</taxon>
        <taxon>Aliidiomarina</taxon>
    </lineage>
</organism>
<dbReference type="AlphaFoldDB" id="A0A432WA97"/>
<evidence type="ECO:0000313" key="2">
    <source>
        <dbReference type="Proteomes" id="UP000288293"/>
    </source>
</evidence>
<dbReference type="Gene3D" id="3.10.450.50">
    <property type="match status" value="1"/>
</dbReference>
<comment type="caution">
    <text evidence="1">The sequence shown here is derived from an EMBL/GenBank/DDBJ whole genome shotgun (WGS) entry which is preliminary data.</text>
</comment>
<dbReference type="RefSeq" id="WP_126803340.1">
    <property type="nucleotide sequence ID" value="NZ_PIPL01000001.1"/>
</dbReference>
<protein>
    <recommendedName>
        <fullName evidence="3">SnoaL-like domain-containing protein</fullName>
    </recommendedName>
</protein>
<name>A0A432WA97_9GAMM</name>
<dbReference type="EMBL" id="PIPL01000001">
    <property type="protein sequence ID" value="RUO26528.1"/>
    <property type="molecule type" value="Genomic_DNA"/>
</dbReference>
<dbReference type="Proteomes" id="UP000288293">
    <property type="component" value="Unassembled WGS sequence"/>
</dbReference>
<keyword evidence="2" id="KW-1185">Reference proteome</keyword>
<reference evidence="1 2" key="1">
    <citation type="journal article" date="2011" name="Front. Microbiol.">
        <title>Genomic signatures of strain selection and enhancement in Bacillus atrophaeus var. globigii, a historical biowarfare simulant.</title>
        <authorList>
            <person name="Gibbons H.S."/>
            <person name="Broomall S.M."/>
            <person name="McNew L.A."/>
            <person name="Daligault H."/>
            <person name="Chapman C."/>
            <person name="Bruce D."/>
            <person name="Karavis M."/>
            <person name="Krepps M."/>
            <person name="McGregor P.A."/>
            <person name="Hong C."/>
            <person name="Park K.H."/>
            <person name="Akmal A."/>
            <person name="Feldman A."/>
            <person name="Lin J.S."/>
            <person name="Chang W.E."/>
            <person name="Higgs B.W."/>
            <person name="Demirev P."/>
            <person name="Lindquist J."/>
            <person name="Liem A."/>
            <person name="Fochler E."/>
            <person name="Read T.D."/>
            <person name="Tapia R."/>
            <person name="Johnson S."/>
            <person name="Bishop-Lilly K.A."/>
            <person name="Detter C."/>
            <person name="Han C."/>
            <person name="Sozhamannan S."/>
            <person name="Rosenzweig C.N."/>
            <person name="Skowronski E.W."/>
        </authorList>
    </citation>
    <scope>NUCLEOTIDE SEQUENCE [LARGE SCALE GENOMIC DNA]</scope>
    <source>
        <strain evidence="1 2">MLST1</strain>
    </source>
</reference>
<evidence type="ECO:0008006" key="3">
    <source>
        <dbReference type="Google" id="ProtNLM"/>
    </source>
</evidence>
<dbReference type="OrthoDB" id="6692273at2"/>
<gene>
    <name evidence="1" type="ORF">CWE09_07420</name>
</gene>